<feature type="binding site" description="covalent" evidence="10">
    <location>
        <position position="124"/>
    </location>
    <ligand>
        <name>heme</name>
        <dbReference type="ChEBI" id="CHEBI:30413"/>
    </ligand>
</feature>
<evidence type="ECO:0000256" key="3">
    <source>
        <dbReference type="ARBA" id="ARBA00022692"/>
    </source>
</evidence>
<dbReference type="NCBIfam" id="NF009731">
    <property type="entry name" value="PRK13254.1-5"/>
    <property type="match status" value="1"/>
</dbReference>
<dbReference type="InterPro" id="IPR004329">
    <property type="entry name" value="CcmE"/>
</dbReference>
<dbReference type="HAMAP" id="MF_01959">
    <property type="entry name" value="CcmE"/>
    <property type="match status" value="1"/>
</dbReference>
<dbReference type="RefSeq" id="WP_191593238.1">
    <property type="nucleotide sequence ID" value="NZ_JACYFC010000001.1"/>
</dbReference>
<evidence type="ECO:0000313" key="12">
    <source>
        <dbReference type="EMBL" id="MBD5769858.1"/>
    </source>
</evidence>
<comment type="subcellular location">
    <subcellularLocation>
        <location evidence="10">Cell membrane</location>
        <topology evidence="10">Single-pass type II membrane protein</topology>
    </subcellularLocation>
    <subcellularLocation>
        <location evidence="1">Membrane</location>
    </subcellularLocation>
</comment>
<evidence type="ECO:0000256" key="7">
    <source>
        <dbReference type="ARBA" id="ARBA00022989"/>
    </source>
</evidence>
<dbReference type="Proteomes" id="UP000604161">
    <property type="component" value="Unassembled WGS sequence"/>
</dbReference>
<proteinExistence type="inferred from homology"/>
<evidence type="ECO:0000256" key="8">
    <source>
        <dbReference type="ARBA" id="ARBA00023004"/>
    </source>
</evidence>
<dbReference type="InterPro" id="IPR012340">
    <property type="entry name" value="NA-bd_OB-fold"/>
</dbReference>
<evidence type="ECO:0000256" key="9">
    <source>
        <dbReference type="ARBA" id="ARBA00023136"/>
    </source>
</evidence>
<keyword evidence="3 10" id="KW-0812">Transmembrane</keyword>
<feature type="topological domain" description="Extracellular" evidence="10">
    <location>
        <begin position="30"/>
        <end position="148"/>
    </location>
</feature>
<evidence type="ECO:0000256" key="2">
    <source>
        <dbReference type="ARBA" id="ARBA00022617"/>
    </source>
</evidence>
<evidence type="ECO:0000256" key="6">
    <source>
        <dbReference type="ARBA" id="ARBA00022968"/>
    </source>
</evidence>
<feature type="binding site" description="axial binding residue" evidence="10">
    <location>
        <position position="128"/>
    </location>
    <ligand>
        <name>heme</name>
        <dbReference type="ChEBI" id="CHEBI:30413"/>
    </ligand>
    <ligandPart>
        <name>Fe</name>
        <dbReference type="ChEBI" id="CHEBI:18248"/>
    </ligandPart>
</feature>
<keyword evidence="8 10" id="KW-0408">Iron</keyword>
<dbReference type="Pfam" id="PF03100">
    <property type="entry name" value="CcmE"/>
    <property type="match status" value="1"/>
</dbReference>
<accession>A0ABR8NVC3</accession>
<keyword evidence="2 10" id="KW-0349">Heme</keyword>
<keyword evidence="6 10" id="KW-0735">Signal-anchor</keyword>
<evidence type="ECO:0000313" key="13">
    <source>
        <dbReference type="Proteomes" id="UP000604161"/>
    </source>
</evidence>
<evidence type="ECO:0000256" key="4">
    <source>
        <dbReference type="ARBA" id="ARBA00022723"/>
    </source>
</evidence>
<dbReference type="SUPFAM" id="SSF82093">
    <property type="entry name" value="Heme chaperone CcmE"/>
    <property type="match status" value="1"/>
</dbReference>
<keyword evidence="7 10" id="KW-1133">Transmembrane helix</keyword>
<organism evidence="12 13">
    <name type="scientific">Marinomonas colpomeniae</name>
    <dbReference type="NCBI Taxonomy" id="2774408"/>
    <lineage>
        <taxon>Bacteria</taxon>
        <taxon>Pseudomonadati</taxon>
        <taxon>Pseudomonadota</taxon>
        <taxon>Gammaproteobacteria</taxon>
        <taxon>Oceanospirillales</taxon>
        <taxon>Oceanospirillaceae</taxon>
        <taxon>Marinomonas</taxon>
    </lineage>
</organism>
<comment type="similarity">
    <text evidence="10">Belongs to the CcmE/CycJ family.</text>
</comment>
<keyword evidence="9 10" id="KW-0472">Membrane</keyword>
<keyword evidence="5 10" id="KW-0201">Cytochrome c-type biogenesis</keyword>
<dbReference type="NCBIfam" id="NF009729">
    <property type="entry name" value="PRK13254.1-3"/>
    <property type="match status" value="1"/>
</dbReference>
<keyword evidence="13" id="KW-1185">Reference proteome</keyword>
<evidence type="ECO:0000256" key="5">
    <source>
        <dbReference type="ARBA" id="ARBA00022748"/>
    </source>
</evidence>
<comment type="function">
    <text evidence="10">Heme chaperone required for the biogenesis of c-type cytochromes. Transiently binds heme delivered by CcmC and transfers the heme to apo-cytochromes in a process facilitated by CcmF and CcmH.</text>
</comment>
<evidence type="ECO:0000256" key="10">
    <source>
        <dbReference type="HAMAP-Rule" id="MF_01959"/>
    </source>
</evidence>
<protein>
    <recommendedName>
        <fullName evidence="10">Cytochrome c-type biogenesis protein CcmE</fullName>
    </recommendedName>
    <alternativeName>
        <fullName evidence="10">Cytochrome c maturation protein E</fullName>
    </alternativeName>
    <alternativeName>
        <fullName evidence="10">Heme chaperone CcmE</fullName>
    </alternativeName>
</protein>
<comment type="caution">
    <text evidence="12">The sequence shown here is derived from an EMBL/GenBank/DDBJ whole genome shotgun (WGS) entry which is preliminary data.</text>
</comment>
<dbReference type="PANTHER" id="PTHR34128">
    <property type="entry name" value="CYTOCHROME C-TYPE BIOGENESIS PROTEIN CCME HOMOLOG, MITOCHONDRIAL"/>
    <property type="match status" value="1"/>
</dbReference>
<evidence type="ECO:0000256" key="11">
    <source>
        <dbReference type="SAM" id="Phobius"/>
    </source>
</evidence>
<sequence length="148" mass="16445">MHPVRKKRLFVIMIIAIILSTAIGLVMYALQQNINLFYSPSQIALGEAPRNASIRAGGMVVKDSVKRHSENLSVSFDVTDFQHKVTINYRGILPDLFREGQGVVAQGKLNDEGVFEASQVLAKHDEKYMPPEVTEALKNANGIVKKRP</sequence>
<name>A0ABR8NVC3_9GAMM</name>
<feature type="transmembrane region" description="Helical" evidence="11">
    <location>
        <begin position="9"/>
        <end position="30"/>
    </location>
</feature>
<reference evidence="12 13" key="1">
    <citation type="submission" date="2020-09" db="EMBL/GenBank/DDBJ databases">
        <title>Marinomonas sp. nov., isolated from the cysticercosis algae of Qingdao, China.</title>
        <authorList>
            <person name="Sun X."/>
        </authorList>
    </citation>
    <scope>NUCLEOTIDE SEQUENCE [LARGE SCALE GENOMIC DNA]</scope>
    <source>
        <strain evidence="12 13">SM2066</strain>
    </source>
</reference>
<dbReference type="PANTHER" id="PTHR34128:SF2">
    <property type="entry name" value="CYTOCHROME C-TYPE BIOGENESIS PROTEIN CCME HOMOLOG, MITOCHONDRIAL"/>
    <property type="match status" value="1"/>
</dbReference>
<keyword evidence="10" id="KW-1003">Cell membrane</keyword>
<dbReference type="InterPro" id="IPR036127">
    <property type="entry name" value="CcmE-like_sf"/>
</dbReference>
<evidence type="ECO:0000256" key="1">
    <source>
        <dbReference type="ARBA" id="ARBA00004370"/>
    </source>
</evidence>
<keyword evidence="4 10" id="KW-0479">Metal-binding</keyword>
<gene>
    <name evidence="10 12" type="primary">ccmE</name>
    <name evidence="10" type="synonym">cycJ</name>
    <name evidence="12" type="ORF">IF202_02235</name>
</gene>
<dbReference type="EMBL" id="JACYFC010000001">
    <property type="protein sequence ID" value="MBD5769858.1"/>
    <property type="molecule type" value="Genomic_DNA"/>
</dbReference>
<dbReference type="Gene3D" id="2.40.50.140">
    <property type="entry name" value="Nucleic acid-binding proteins"/>
    <property type="match status" value="1"/>
</dbReference>
<dbReference type="NCBIfam" id="NF009727">
    <property type="entry name" value="PRK13254.1-1"/>
    <property type="match status" value="1"/>
</dbReference>
<feature type="topological domain" description="Cytoplasmic" evidence="10">
    <location>
        <begin position="1"/>
        <end position="8"/>
    </location>
</feature>